<dbReference type="EMBL" id="CAFABI010000078">
    <property type="protein sequence ID" value="CAB4829565.1"/>
    <property type="molecule type" value="Genomic_DNA"/>
</dbReference>
<dbReference type="InterPro" id="IPR053136">
    <property type="entry name" value="UTP_pyrophosphatase-like"/>
</dbReference>
<evidence type="ECO:0000313" key="2">
    <source>
        <dbReference type="EMBL" id="CAB4711435.1"/>
    </source>
</evidence>
<dbReference type="Gene3D" id="3.30.2010.10">
    <property type="entry name" value="Metalloproteases ('zincins'), catalytic domain"/>
    <property type="match status" value="1"/>
</dbReference>
<reference evidence="5" key="1">
    <citation type="submission" date="2020-05" db="EMBL/GenBank/DDBJ databases">
        <authorList>
            <person name="Chiriac C."/>
            <person name="Salcher M."/>
            <person name="Ghai R."/>
            <person name="Kavagutti S V."/>
        </authorList>
    </citation>
    <scope>NUCLEOTIDE SEQUENCE</scope>
</reference>
<name>A0A6J7BEY6_9ZZZZ</name>
<dbReference type="CDD" id="cd07344">
    <property type="entry name" value="M48_yhfN_like"/>
    <property type="match status" value="1"/>
</dbReference>
<evidence type="ECO:0000313" key="6">
    <source>
        <dbReference type="EMBL" id="CAB4975470.1"/>
    </source>
</evidence>
<evidence type="ECO:0000313" key="7">
    <source>
        <dbReference type="EMBL" id="CAB5054578.1"/>
    </source>
</evidence>
<protein>
    <submittedName>
        <fullName evidence="5">Unannotated protein</fullName>
    </submittedName>
</protein>
<dbReference type="PANTHER" id="PTHR30399">
    <property type="entry name" value="UNCHARACTERIZED PROTEIN YGJP"/>
    <property type="match status" value="1"/>
</dbReference>
<dbReference type="Pfam" id="PF01863">
    <property type="entry name" value="YgjP-like"/>
    <property type="match status" value="1"/>
</dbReference>
<gene>
    <name evidence="2" type="ORF">UFOPK2646_00998</name>
    <name evidence="3" type="ORF">UFOPK2907_01034</name>
    <name evidence="4" type="ORF">UFOPK3197_00779</name>
    <name evidence="5" type="ORF">UFOPK3241_00923</name>
    <name evidence="6" type="ORF">UFOPK3937_00427</name>
    <name evidence="7" type="ORF">UFOPK4265_00982</name>
</gene>
<dbReference type="EMBL" id="CAFBQK010000131">
    <property type="protein sequence ID" value="CAB5054578.1"/>
    <property type="molecule type" value="Genomic_DNA"/>
</dbReference>
<sequence>MAKEDDFDQQLPGLNEGEIIVIRSKRRKRTISAYRQGGRIVVSIPARLTKAEERSAVPEMVAKIRAQEIEKTVDESALATRVDELLGLYAPEISERPVSVTWRMMRERWGSCTNLDATIRISSRLQRTPAYVLDFVLFHEAVHLRYGDHGPAFKAVLARYPMEGLAQAYLDGYEAAESDLTVPDLPN</sequence>
<dbReference type="InterPro" id="IPR002725">
    <property type="entry name" value="YgjP-like_metallopeptidase"/>
</dbReference>
<evidence type="ECO:0000313" key="5">
    <source>
        <dbReference type="EMBL" id="CAB4843780.1"/>
    </source>
</evidence>
<accession>A0A6J7BEY6</accession>
<dbReference type="EMBL" id="CAEZYB010000125">
    <property type="protein sequence ID" value="CAB4711435.1"/>
    <property type="molecule type" value="Genomic_DNA"/>
</dbReference>
<dbReference type="EMBL" id="CAFAZX010000051">
    <property type="protein sequence ID" value="CAB4843780.1"/>
    <property type="molecule type" value="Genomic_DNA"/>
</dbReference>
<dbReference type="EMBL" id="CAFBOJ010000032">
    <property type="protein sequence ID" value="CAB4975470.1"/>
    <property type="molecule type" value="Genomic_DNA"/>
</dbReference>
<evidence type="ECO:0000313" key="4">
    <source>
        <dbReference type="EMBL" id="CAB4829565.1"/>
    </source>
</evidence>
<proteinExistence type="predicted"/>
<evidence type="ECO:0000313" key="3">
    <source>
        <dbReference type="EMBL" id="CAB4779033.1"/>
    </source>
</evidence>
<feature type="domain" description="YgjP-like metallopeptidase" evidence="1">
    <location>
        <begin position="67"/>
        <end position="160"/>
    </location>
</feature>
<dbReference type="EMBL" id="CAEZZR010000099">
    <property type="protein sequence ID" value="CAB4779033.1"/>
    <property type="molecule type" value="Genomic_DNA"/>
</dbReference>
<dbReference type="AlphaFoldDB" id="A0A6J7BEY6"/>
<organism evidence="5">
    <name type="scientific">freshwater metagenome</name>
    <dbReference type="NCBI Taxonomy" id="449393"/>
    <lineage>
        <taxon>unclassified sequences</taxon>
        <taxon>metagenomes</taxon>
        <taxon>ecological metagenomes</taxon>
    </lineage>
</organism>
<evidence type="ECO:0000259" key="1">
    <source>
        <dbReference type="Pfam" id="PF01863"/>
    </source>
</evidence>
<dbReference type="PANTHER" id="PTHR30399:SF1">
    <property type="entry name" value="UTP PYROPHOSPHATASE"/>
    <property type="match status" value="1"/>
</dbReference>